<evidence type="ECO:0000256" key="10">
    <source>
        <dbReference type="RuleBase" id="RU351113"/>
    </source>
</evidence>
<evidence type="ECO:0000313" key="11">
    <source>
        <dbReference type="EMBL" id="EFA01342.2"/>
    </source>
</evidence>
<keyword evidence="3 10" id="KW-0716">Sensory transduction</keyword>
<feature type="transmembrane region" description="Helical" evidence="10">
    <location>
        <begin position="348"/>
        <end position="366"/>
    </location>
</feature>
<feature type="transmembrane region" description="Helical" evidence="10">
    <location>
        <begin position="159"/>
        <end position="189"/>
    </location>
</feature>
<dbReference type="InterPro" id="IPR004117">
    <property type="entry name" value="7tm6_olfct_rcpt"/>
</dbReference>
<dbReference type="PANTHER" id="PTHR21137">
    <property type="entry name" value="ODORANT RECEPTOR"/>
    <property type="match status" value="1"/>
</dbReference>
<dbReference type="EMBL" id="KQ971326">
    <property type="protein sequence ID" value="EFA01342.2"/>
    <property type="molecule type" value="Genomic_DNA"/>
</dbReference>
<evidence type="ECO:0000256" key="4">
    <source>
        <dbReference type="ARBA" id="ARBA00022692"/>
    </source>
</evidence>
<keyword evidence="8 10" id="KW-0675">Receptor</keyword>
<evidence type="ECO:0000256" key="1">
    <source>
        <dbReference type="ARBA" id="ARBA00004651"/>
    </source>
</evidence>
<organism evidence="11 12">
    <name type="scientific">Tribolium castaneum</name>
    <name type="common">Red flour beetle</name>
    <dbReference type="NCBI Taxonomy" id="7070"/>
    <lineage>
        <taxon>Eukaryota</taxon>
        <taxon>Metazoa</taxon>
        <taxon>Ecdysozoa</taxon>
        <taxon>Arthropoda</taxon>
        <taxon>Hexapoda</taxon>
        <taxon>Insecta</taxon>
        <taxon>Pterygota</taxon>
        <taxon>Neoptera</taxon>
        <taxon>Endopterygota</taxon>
        <taxon>Coleoptera</taxon>
        <taxon>Polyphaga</taxon>
        <taxon>Cucujiformia</taxon>
        <taxon>Tenebrionidae</taxon>
        <taxon>Tenebrionidae incertae sedis</taxon>
        <taxon>Tribolium</taxon>
    </lineage>
</organism>
<dbReference type="GO" id="GO:0050911">
    <property type="term" value="P:detection of chemical stimulus involved in sensory perception of smell"/>
    <property type="evidence" value="ECO:0000318"/>
    <property type="project" value="GO_Central"/>
</dbReference>
<name>D6WEN4_TRICA</name>
<keyword evidence="2" id="KW-1003">Cell membrane</keyword>
<dbReference type="InParanoid" id="D6WEN4"/>
<evidence type="ECO:0000256" key="8">
    <source>
        <dbReference type="ARBA" id="ARBA00023170"/>
    </source>
</evidence>
<feature type="transmembrane region" description="Helical" evidence="10">
    <location>
        <begin position="121"/>
        <end position="139"/>
    </location>
</feature>
<feature type="transmembrane region" description="Helical" evidence="10">
    <location>
        <begin position="243"/>
        <end position="263"/>
    </location>
</feature>
<dbReference type="HOGENOM" id="CLU_059644_0_0_1"/>
<gene>
    <name evidence="11" type="primary">AUGUSTUS-3.0.2_03780</name>
    <name evidence="11" type="ORF">TcasGA2_TC003780</name>
</gene>
<reference evidence="11 12" key="1">
    <citation type="journal article" date="2008" name="Nature">
        <title>The genome of the model beetle and pest Tribolium castaneum.</title>
        <authorList>
            <consortium name="Tribolium Genome Sequencing Consortium"/>
            <person name="Richards S."/>
            <person name="Gibbs R.A."/>
            <person name="Weinstock G.M."/>
            <person name="Brown S.J."/>
            <person name="Denell R."/>
            <person name="Beeman R.W."/>
            <person name="Gibbs R."/>
            <person name="Beeman R.W."/>
            <person name="Brown S.J."/>
            <person name="Bucher G."/>
            <person name="Friedrich M."/>
            <person name="Grimmelikhuijzen C.J."/>
            <person name="Klingler M."/>
            <person name="Lorenzen M."/>
            <person name="Richards S."/>
            <person name="Roth S."/>
            <person name="Schroder R."/>
            <person name="Tautz D."/>
            <person name="Zdobnov E.M."/>
            <person name="Muzny D."/>
            <person name="Gibbs R.A."/>
            <person name="Weinstock G.M."/>
            <person name="Attaway T."/>
            <person name="Bell S."/>
            <person name="Buhay C.J."/>
            <person name="Chandrabose M.N."/>
            <person name="Chavez D."/>
            <person name="Clerk-Blankenburg K.P."/>
            <person name="Cree A."/>
            <person name="Dao M."/>
            <person name="Davis C."/>
            <person name="Chacko J."/>
            <person name="Dinh H."/>
            <person name="Dugan-Rocha S."/>
            <person name="Fowler G."/>
            <person name="Garner T.T."/>
            <person name="Garnes J."/>
            <person name="Gnirke A."/>
            <person name="Hawes A."/>
            <person name="Hernandez J."/>
            <person name="Hines S."/>
            <person name="Holder M."/>
            <person name="Hume J."/>
            <person name="Jhangiani S.N."/>
            <person name="Joshi V."/>
            <person name="Khan Z.M."/>
            <person name="Jackson L."/>
            <person name="Kovar C."/>
            <person name="Kowis A."/>
            <person name="Lee S."/>
            <person name="Lewis L.R."/>
            <person name="Margolis J."/>
            <person name="Morgan M."/>
            <person name="Nazareth L.V."/>
            <person name="Nguyen N."/>
            <person name="Okwuonu G."/>
            <person name="Parker D."/>
            <person name="Richards S."/>
            <person name="Ruiz S.J."/>
            <person name="Santibanez J."/>
            <person name="Savard J."/>
            <person name="Scherer S.E."/>
            <person name="Schneider B."/>
            <person name="Sodergren E."/>
            <person name="Tautz D."/>
            <person name="Vattahil S."/>
            <person name="Villasana D."/>
            <person name="White C.S."/>
            <person name="Wright R."/>
            <person name="Park Y."/>
            <person name="Beeman R.W."/>
            <person name="Lord J."/>
            <person name="Oppert B."/>
            <person name="Lorenzen M."/>
            <person name="Brown S."/>
            <person name="Wang L."/>
            <person name="Savard J."/>
            <person name="Tautz D."/>
            <person name="Richards S."/>
            <person name="Weinstock G."/>
            <person name="Gibbs R.A."/>
            <person name="Liu Y."/>
            <person name="Worley K."/>
            <person name="Weinstock G."/>
            <person name="Elsik C.G."/>
            <person name="Reese J.T."/>
            <person name="Elhaik E."/>
            <person name="Landan G."/>
            <person name="Graur D."/>
            <person name="Arensburger P."/>
            <person name="Atkinson P."/>
            <person name="Beeman R.W."/>
            <person name="Beidler J."/>
            <person name="Brown S.J."/>
            <person name="Demuth J.P."/>
            <person name="Drury D.W."/>
            <person name="Du Y.Z."/>
            <person name="Fujiwara H."/>
            <person name="Lorenzen M."/>
            <person name="Maselli V."/>
            <person name="Osanai M."/>
            <person name="Park Y."/>
            <person name="Robertson H.M."/>
            <person name="Tu Z."/>
            <person name="Wang J.J."/>
            <person name="Wang S."/>
            <person name="Richards S."/>
            <person name="Song H."/>
            <person name="Zhang L."/>
            <person name="Sodergren E."/>
            <person name="Werner D."/>
            <person name="Stanke M."/>
            <person name="Morgenstern B."/>
            <person name="Solovyev V."/>
            <person name="Kosarev P."/>
            <person name="Brown G."/>
            <person name="Chen H.C."/>
            <person name="Ermolaeva O."/>
            <person name="Hlavina W."/>
            <person name="Kapustin Y."/>
            <person name="Kiryutin B."/>
            <person name="Kitts P."/>
            <person name="Maglott D."/>
            <person name="Pruitt K."/>
            <person name="Sapojnikov V."/>
            <person name="Souvorov A."/>
            <person name="Mackey A.J."/>
            <person name="Waterhouse R.M."/>
            <person name="Wyder S."/>
            <person name="Zdobnov E.M."/>
            <person name="Zdobnov E.M."/>
            <person name="Wyder S."/>
            <person name="Kriventseva E.V."/>
            <person name="Kadowaki T."/>
            <person name="Bork P."/>
            <person name="Aranda M."/>
            <person name="Bao R."/>
            <person name="Beermann A."/>
            <person name="Berns N."/>
            <person name="Bolognesi R."/>
            <person name="Bonneton F."/>
            <person name="Bopp D."/>
            <person name="Brown S.J."/>
            <person name="Bucher G."/>
            <person name="Butts T."/>
            <person name="Chaumot A."/>
            <person name="Denell R.E."/>
            <person name="Ferrier D.E."/>
            <person name="Friedrich M."/>
            <person name="Gordon C.M."/>
            <person name="Jindra M."/>
            <person name="Klingler M."/>
            <person name="Lan Q."/>
            <person name="Lattorff H.M."/>
            <person name="Laudet V."/>
            <person name="von Levetsow C."/>
            <person name="Liu Z."/>
            <person name="Lutz R."/>
            <person name="Lynch J.A."/>
            <person name="da Fonseca R.N."/>
            <person name="Posnien N."/>
            <person name="Reuter R."/>
            <person name="Roth S."/>
            <person name="Savard J."/>
            <person name="Schinko J.B."/>
            <person name="Schmitt C."/>
            <person name="Schoppmeier M."/>
            <person name="Schroder R."/>
            <person name="Shippy T.D."/>
            <person name="Simonnet F."/>
            <person name="Marques-Souza H."/>
            <person name="Tautz D."/>
            <person name="Tomoyasu Y."/>
            <person name="Trauner J."/>
            <person name="Van der Zee M."/>
            <person name="Vervoort M."/>
            <person name="Wittkopp N."/>
            <person name="Wimmer E.A."/>
            <person name="Yang X."/>
            <person name="Jones A.K."/>
            <person name="Sattelle D.B."/>
            <person name="Ebert P.R."/>
            <person name="Nelson D."/>
            <person name="Scott J.G."/>
            <person name="Beeman R.W."/>
            <person name="Muthukrishnan S."/>
            <person name="Kramer K.J."/>
            <person name="Arakane Y."/>
            <person name="Beeman R.W."/>
            <person name="Zhu Q."/>
            <person name="Hogenkamp D."/>
            <person name="Dixit R."/>
            <person name="Oppert B."/>
            <person name="Jiang H."/>
            <person name="Zou Z."/>
            <person name="Marshall J."/>
            <person name="Elpidina E."/>
            <person name="Vinokurov K."/>
            <person name="Oppert C."/>
            <person name="Zou Z."/>
            <person name="Evans J."/>
            <person name="Lu Z."/>
            <person name="Zhao P."/>
            <person name="Sumathipala N."/>
            <person name="Altincicek B."/>
            <person name="Vilcinskas A."/>
            <person name="Williams M."/>
            <person name="Hultmark D."/>
            <person name="Hetru C."/>
            <person name="Jiang H."/>
            <person name="Grimmelikhuijzen C.J."/>
            <person name="Hauser F."/>
            <person name="Cazzamali G."/>
            <person name="Williamson M."/>
            <person name="Park Y."/>
            <person name="Li B."/>
            <person name="Tanaka Y."/>
            <person name="Predel R."/>
            <person name="Neupert S."/>
            <person name="Schachtner J."/>
            <person name="Verleyen P."/>
            <person name="Raible F."/>
            <person name="Bork P."/>
            <person name="Friedrich M."/>
            <person name="Walden K.K."/>
            <person name="Robertson H.M."/>
            <person name="Angeli S."/>
            <person name="Foret S."/>
            <person name="Bucher G."/>
            <person name="Schuetz S."/>
            <person name="Maleszka R."/>
            <person name="Wimmer E.A."/>
            <person name="Beeman R.W."/>
            <person name="Lorenzen M."/>
            <person name="Tomoyasu Y."/>
            <person name="Miller S.C."/>
            <person name="Grossmann D."/>
            <person name="Bucher G."/>
        </authorList>
    </citation>
    <scope>NUCLEOTIDE SEQUENCE [LARGE SCALE GENOMIC DNA]</scope>
    <source>
        <strain evidence="11 12">Georgia GA2</strain>
    </source>
</reference>
<dbReference type="GO" id="GO:0004984">
    <property type="term" value="F:olfactory receptor activity"/>
    <property type="evidence" value="ECO:0000318"/>
    <property type="project" value="GO_Central"/>
</dbReference>
<dbReference type="GO" id="GO:0005886">
    <property type="term" value="C:plasma membrane"/>
    <property type="evidence" value="ECO:0000318"/>
    <property type="project" value="GO_Central"/>
</dbReference>
<feature type="transmembrane region" description="Helical" evidence="10">
    <location>
        <begin position="12"/>
        <end position="36"/>
    </location>
</feature>
<evidence type="ECO:0000313" key="12">
    <source>
        <dbReference type="Proteomes" id="UP000007266"/>
    </source>
</evidence>
<evidence type="ECO:0000256" key="3">
    <source>
        <dbReference type="ARBA" id="ARBA00022606"/>
    </source>
</evidence>
<dbReference type="AlphaFoldDB" id="D6WEN4"/>
<evidence type="ECO:0000256" key="6">
    <source>
        <dbReference type="ARBA" id="ARBA00022989"/>
    </source>
</evidence>
<feature type="transmembrane region" description="Helical" evidence="10">
    <location>
        <begin position="56"/>
        <end position="76"/>
    </location>
</feature>
<feature type="transmembrane region" description="Helical" evidence="10">
    <location>
        <begin position="269"/>
        <end position="291"/>
    </location>
</feature>
<dbReference type="GO" id="GO:0007165">
    <property type="term" value="P:signal transduction"/>
    <property type="evidence" value="ECO:0007669"/>
    <property type="project" value="UniProtKB-KW"/>
</dbReference>
<evidence type="ECO:0000256" key="2">
    <source>
        <dbReference type="ARBA" id="ARBA00022475"/>
    </source>
</evidence>
<dbReference type="GO" id="GO:0005549">
    <property type="term" value="F:odorant binding"/>
    <property type="evidence" value="ECO:0007669"/>
    <property type="project" value="InterPro"/>
</dbReference>
<proteinExistence type="inferred from homology"/>
<reference evidence="11 12" key="2">
    <citation type="journal article" date="2010" name="Nucleic Acids Res.">
        <title>BeetleBase in 2010: revisions to provide comprehensive genomic information for Tribolium castaneum.</title>
        <authorList>
            <person name="Kim H.S."/>
            <person name="Murphy T."/>
            <person name="Xia J."/>
            <person name="Caragea D."/>
            <person name="Park Y."/>
            <person name="Beeman R.W."/>
            <person name="Lorenzen M.D."/>
            <person name="Butcher S."/>
            <person name="Manak J.R."/>
            <person name="Brown S.J."/>
        </authorList>
    </citation>
    <scope>GENOME REANNOTATION</scope>
    <source>
        <strain evidence="11 12">Georgia GA2</strain>
    </source>
</reference>
<comment type="subcellular location">
    <subcellularLocation>
        <location evidence="1 10">Cell membrane</location>
        <topology evidence="1 10">Multi-pass membrane protein</topology>
    </subcellularLocation>
</comment>
<keyword evidence="12" id="KW-1185">Reference proteome</keyword>
<dbReference type="Pfam" id="PF02949">
    <property type="entry name" value="7tm_6"/>
    <property type="match status" value="1"/>
</dbReference>
<protein>
    <recommendedName>
        <fullName evidence="10">Odorant receptor</fullName>
    </recommendedName>
</protein>
<evidence type="ECO:0000256" key="7">
    <source>
        <dbReference type="ARBA" id="ARBA00023136"/>
    </source>
</evidence>
<dbReference type="PANTHER" id="PTHR21137:SF35">
    <property type="entry name" value="ODORANT RECEPTOR 19A-RELATED"/>
    <property type="match status" value="1"/>
</dbReference>
<sequence length="370" mass="43625">MKAQDSDNPYIVLRRVFVDFAFTSHMIIYTKITFVFHFLTLLLETYYMITNFNVELFSRYGCMMCLMTYIVLAKLLEILFARHIKFLEEERLSHFWKLEESSEETQKVVNAESSKIRKKTFFVLSWFVALGFVLFPIFGDLNDLFMFGRVYRNYFGSWAIIPFCIYVSTFPSIAYNSICLPAVVSYFIFHLNLQISLINDKLGKISEKSRQSEIYQKLCSCVAHHVRLRRWTNIFQNELESALPFYLFLGAINSIAVSFFILYNLQNMTLIFEIRLVVISVCNVLILWIFAEAGQEFSDNSDSIFDAVVACPWYSWNAQNRKIMLIFMLNCLKPMTFSWGGVKLDYQFTVTIVKMSYSYALVLYNWRYEK</sequence>
<keyword evidence="9 10" id="KW-0807">Transducer</keyword>
<keyword evidence="4 10" id="KW-0812">Transmembrane</keyword>
<keyword evidence="6 10" id="KW-1133">Transmembrane helix</keyword>
<evidence type="ECO:0000256" key="5">
    <source>
        <dbReference type="ARBA" id="ARBA00022725"/>
    </source>
</evidence>
<accession>D6WEN4</accession>
<evidence type="ECO:0000256" key="9">
    <source>
        <dbReference type="ARBA" id="ARBA00023224"/>
    </source>
</evidence>
<comment type="similarity">
    <text evidence="10">Belongs to the insect chemoreceptor superfamily. Heteromeric odorant receptor channel (TC 1.A.69) family.</text>
</comment>
<dbReference type="Proteomes" id="UP000007266">
    <property type="component" value="Linkage group 3"/>
</dbReference>
<keyword evidence="7 10" id="KW-0472">Membrane</keyword>
<keyword evidence="5 10" id="KW-0552">Olfaction</keyword>